<dbReference type="OrthoDB" id="10266058at2759"/>
<dbReference type="CDD" id="cd12231">
    <property type="entry name" value="RRM2_U2AF65"/>
    <property type="match status" value="1"/>
</dbReference>
<dbReference type="SUPFAM" id="SSF54928">
    <property type="entry name" value="RNA-binding domain, RBD"/>
    <property type="match status" value="2"/>
</dbReference>
<feature type="domain" description="RRM" evidence="11">
    <location>
        <begin position="125"/>
        <end position="209"/>
    </location>
</feature>
<feature type="compositionally biased region" description="Basic and acidic residues" evidence="10">
    <location>
        <begin position="1"/>
        <end position="21"/>
    </location>
</feature>
<dbReference type="GeneID" id="8241660"/>
<gene>
    <name evidence="12" type="ORF">MICPUN_56849</name>
</gene>
<sequence length="489" mass="51507">MPEERERSRDRRDRRRDDSRDRRRRRSYSRSRSRSATPPPRQRRRPTGFSDAPPPGFSGADGAVGGAGVPPGMGIGGADIPPGMNVSVAGAPSGFSGPPPGYANAHPGNLGLNPVPNQQATRHARRVYVGNLPGTVTEPKVAAFFNNAMHAIGGTVAALPGDPVLNVYINYEKKFAFVEFRTVEETSNCMALDGAVLEGIAMRVRRPNDYNVMAASSLGPSQPKDGLNLEAIGLNPAAAGGGGAGAANASLTEEDLQHRLFIGGLPYFLTETMVKELVEAFGPTKQFQLVVDRETGNSKGYGFFVYQDHSVTDVACQGLHGMKMGEKSLTVQRAMQGGAGAPKPTAASVGPGHTALPGADEVAAHLAGASGAPAGLSVPPPPSEHPASRVVSLTEMLDVEELRDDVEYGEIMEDMREECGKFGRIESIVIPRPGDADGAAVPGLGKVFVRYEDDAGAAAARNALHGRKFGGNVVKADFIDETVFASRAF</sequence>
<evidence type="ECO:0000256" key="8">
    <source>
        <dbReference type="PROSITE-ProRule" id="PRU00176"/>
    </source>
</evidence>
<dbReference type="GO" id="GO:0006397">
    <property type="term" value="P:mRNA processing"/>
    <property type="evidence" value="ECO:0007669"/>
    <property type="project" value="UniProtKB-KW"/>
</dbReference>
<evidence type="ECO:0000259" key="11">
    <source>
        <dbReference type="PROSITE" id="PS50102"/>
    </source>
</evidence>
<dbReference type="RefSeq" id="XP_002500469.1">
    <property type="nucleotide sequence ID" value="XM_002500423.1"/>
</dbReference>
<evidence type="ECO:0000256" key="7">
    <source>
        <dbReference type="ARBA" id="ARBA00023242"/>
    </source>
</evidence>
<evidence type="ECO:0000313" key="12">
    <source>
        <dbReference type="EMBL" id="ACO61727.1"/>
    </source>
</evidence>
<name>C1E1F0_MICCC</name>
<dbReference type="KEGG" id="mis:MICPUN_56849"/>
<dbReference type="Proteomes" id="UP000002009">
    <property type="component" value="Chromosome 3"/>
</dbReference>
<feature type="compositionally biased region" description="Basic residues" evidence="10">
    <location>
        <begin position="22"/>
        <end position="33"/>
    </location>
</feature>
<dbReference type="OMA" id="FAEYIDI"/>
<dbReference type="EMBL" id="CP001324">
    <property type="protein sequence ID" value="ACO61727.1"/>
    <property type="molecule type" value="Genomic_DNA"/>
</dbReference>
<dbReference type="GO" id="GO:0005634">
    <property type="term" value="C:nucleus"/>
    <property type="evidence" value="ECO:0007669"/>
    <property type="project" value="UniProtKB-SubCell"/>
</dbReference>
<keyword evidence="7 9" id="KW-0539">Nucleus</keyword>
<evidence type="ECO:0000256" key="10">
    <source>
        <dbReference type="SAM" id="MobiDB-lite"/>
    </source>
</evidence>
<dbReference type="InterPro" id="IPR012677">
    <property type="entry name" value="Nucleotide-bd_a/b_plait_sf"/>
</dbReference>
<evidence type="ECO:0000256" key="9">
    <source>
        <dbReference type="RuleBase" id="RU364135"/>
    </source>
</evidence>
<feature type="domain" description="RRM" evidence="11">
    <location>
        <begin position="258"/>
        <end position="336"/>
    </location>
</feature>
<dbReference type="CDD" id="cd12232">
    <property type="entry name" value="RRM3_U2AF65"/>
    <property type="match status" value="1"/>
</dbReference>
<dbReference type="PANTHER" id="PTHR23139">
    <property type="entry name" value="RNA-BINDING PROTEIN"/>
    <property type="match status" value="1"/>
</dbReference>
<dbReference type="FunFam" id="3.30.70.330:FF:000097">
    <property type="entry name" value="U2 snRNP auxiliary factor large subunit"/>
    <property type="match status" value="1"/>
</dbReference>
<evidence type="ECO:0000256" key="6">
    <source>
        <dbReference type="ARBA" id="ARBA00023187"/>
    </source>
</evidence>
<comment type="similarity">
    <text evidence="2 9">Belongs to the splicing factor SR family.</text>
</comment>
<dbReference type="eggNOG" id="KOG0120">
    <property type="taxonomic scope" value="Eukaryota"/>
</dbReference>
<dbReference type="CDD" id="cd12230">
    <property type="entry name" value="RRM1_U2AF65"/>
    <property type="match status" value="1"/>
</dbReference>
<dbReference type="NCBIfam" id="TIGR01642">
    <property type="entry name" value="U2AF_lg"/>
    <property type="match status" value="1"/>
</dbReference>
<accession>C1E1F0</accession>
<dbReference type="FunCoup" id="C1E1F0">
    <property type="interactions" value="1830"/>
</dbReference>
<feature type="region of interest" description="Disordered" evidence="10">
    <location>
        <begin position="335"/>
        <end position="357"/>
    </location>
</feature>
<dbReference type="InterPro" id="IPR006529">
    <property type="entry name" value="U2AF_lg"/>
</dbReference>
<reference evidence="12 13" key="1">
    <citation type="journal article" date="2009" name="Science">
        <title>Green evolution and dynamic adaptations revealed by genomes of the marine picoeukaryotes Micromonas.</title>
        <authorList>
            <person name="Worden A.Z."/>
            <person name="Lee J.H."/>
            <person name="Mock T."/>
            <person name="Rouze P."/>
            <person name="Simmons M.P."/>
            <person name="Aerts A.L."/>
            <person name="Allen A.E."/>
            <person name="Cuvelier M.L."/>
            <person name="Derelle E."/>
            <person name="Everett M.V."/>
            <person name="Foulon E."/>
            <person name="Grimwood J."/>
            <person name="Gundlach H."/>
            <person name="Henrissat B."/>
            <person name="Napoli C."/>
            <person name="McDonald S.M."/>
            <person name="Parker M.S."/>
            <person name="Rombauts S."/>
            <person name="Salamov A."/>
            <person name="Von Dassow P."/>
            <person name="Badger J.H."/>
            <person name="Coutinho P.M."/>
            <person name="Demir E."/>
            <person name="Dubchak I."/>
            <person name="Gentemann C."/>
            <person name="Eikrem W."/>
            <person name="Gready J.E."/>
            <person name="John U."/>
            <person name="Lanier W."/>
            <person name="Lindquist E.A."/>
            <person name="Lucas S."/>
            <person name="Mayer K.F."/>
            <person name="Moreau H."/>
            <person name="Not F."/>
            <person name="Otillar R."/>
            <person name="Panaud O."/>
            <person name="Pangilinan J."/>
            <person name="Paulsen I."/>
            <person name="Piegu B."/>
            <person name="Poliakov A."/>
            <person name="Robbens S."/>
            <person name="Schmutz J."/>
            <person name="Toulza E."/>
            <person name="Wyss T."/>
            <person name="Zelensky A."/>
            <person name="Zhou K."/>
            <person name="Armbrust E.V."/>
            <person name="Bhattacharya D."/>
            <person name="Goodenough U.W."/>
            <person name="Van de Peer Y."/>
            <person name="Grigoriev I.V."/>
        </authorList>
    </citation>
    <scope>NUCLEOTIDE SEQUENCE [LARGE SCALE GENOMIC DNA]</scope>
    <source>
        <strain evidence="13">RCC299 / NOUM17</strain>
    </source>
</reference>
<dbReference type="InParanoid" id="C1E1F0"/>
<keyword evidence="3 9" id="KW-0507">mRNA processing</keyword>
<dbReference type="Pfam" id="PF00076">
    <property type="entry name" value="RRM_1"/>
    <property type="match status" value="2"/>
</dbReference>
<evidence type="ECO:0000256" key="2">
    <source>
        <dbReference type="ARBA" id="ARBA00010269"/>
    </source>
</evidence>
<comment type="subcellular location">
    <subcellularLocation>
        <location evidence="1 9">Nucleus</location>
    </subcellularLocation>
</comment>
<keyword evidence="4" id="KW-0677">Repeat</keyword>
<dbReference type="AlphaFoldDB" id="C1E1F0"/>
<feature type="domain" description="RRM" evidence="11">
    <location>
        <begin position="395"/>
        <end position="481"/>
    </location>
</feature>
<proteinExistence type="inferred from homology"/>
<dbReference type="SMART" id="SM00360">
    <property type="entry name" value="RRM"/>
    <property type="match status" value="3"/>
</dbReference>
<feature type="region of interest" description="Disordered" evidence="10">
    <location>
        <begin position="1"/>
        <end position="78"/>
    </location>
</feature>
<evidence type="ECO:0000313" key="13">
    <source>
        <dbReference type="Proteomes" id="UP000002009"/>
    </source>
</evidence>
<dbReference type="InterPro" id="IPR035979">
    <property type="entry name" value="RBD_domain_sf"/>
</dbReference>
<dbReference type="GO" id="GO:0003723">
    <property type="term" value="F:RNA binding"/>
    <property type="evidence" value="ECO:0007669"/>
    <property type="project" value="UniProtKB-UniRule"/>
</dbReference>
<keyword evidence="6 9" id="KW-0508">mRNA splicing</keyword>
<evidence type="ECO:0000256" key="1">
    <source>
        <dbReference type="ARBA" id="ARBA00004123"/>
    </source>
</evidence>
<feature type="compositionally biased region" description="Gly residues" evidence="10">
    <location>
        <begin position="62"/>
        <end position="77"/>
    </location>
</feature>
<keyword evidence="13" id="KW-1185">Reference proteome</keyword>
<dbReference type="Gene3D" id="3.30.70.330">
    <property type="match status" value="3"/>
</dbReference>
<evidence type="ECO:0000256" key="4">
    <source>
        <dbReference type="ARBA" id="ARBA00022737"/>
    </source>
</evidence>
<dbReference type="STRING" id="296587.C1E1F0"/>
<organism evidence="12 13">
    <name type="scientific">Micromonas commoda (strain RCC299 / NOUM17 / CCMP2709)</name>
    <name type="common">Picoplanktonic green alga</name>
    <dbReference type="NCBI Taxonomy" id="296587"/>
    <lineage>
        <taxon>Eukaryota</taxon>
        <taxon>Viridiplantae</taxon>
        <taxon>Chlorophyta</taxon>
        <taxon>Mamiellophyceae</taxon>
        <taxon>Mamiellales</taxon>
        <taxon>Mamiellaceae</taxon>
        <taxon>Micromonas</taxon>
    </lineage>
</organism>
<evidence type="ECO:0000256" key="5">
    <source>
        <dbReference type="ARBA" id="ARBA00022884"/>
    </source>
</evidence>
<dbReference type="FunFam" id="3.30.70.330:FF:000057">
    <property type="entry name" value="U2 snRNP auxiliary factor large subunit"/>
    <property type="match status" value="1"/>
</dbReference>
<comment type="function">
    <text evidence="9">Necessary for the splicing of pre-mRNA.</text>
</comment>
<dbReference type="PROSITE" id="PS50102">
    <property type="entry name" value="RRM"/>
    <property type="match status" value="3"/>
</dbReference>
<dbReference type="GO" id="GO:0008380">
    <property type="term" value="P:RNA splicing"/>
    <property type="evidence" value="ECO:0007669"/>
    <property type="project" value="UniProtKB-KW"/>
</dbReference>
<protein>
    <recommendedName>
        <fullName evidence="9">Splicing factor U2af large subunit</fullName>
    </recommendedName>
    <alternativeName>
        <fullName evidence="9">U2 auxiliary factor 65 kDa subunit</fullName>
    </alternativeName>
    <alternativeName>
        <fullName evidence="9">U2 small nuclear ribonucleoprotein auxiliary factor large subunit (U2 snRNP auxiliary factor large subunit)</fullName>
    </alternativeName>
</protein>
<keyword evidence="5 8" id="KW-0694">RNA-binding</keyword>
<evidence type="ECO:0000256" key="3">
    <source>
        <dbReference type="ARBA" id="ARBA00022664"/>
    </source>
</evidence>
<dbReference type="InterPro" id="IPR000504">
    <property type="entry name" value="RRM_dom"/>
</dbReference>